<name>A0A2T3WA67_9DEIO</name>
<evidence type="ECO:0008006" key="4">
    <source>
        <dbReference type="Google" id="ProtNLM"/>
    </source>
</evidence>
<dbReference type="RefSeq" id="WP_107137218.1">
    <property type="nucleotide sequence ID" value="NZ_PYSV01000004.1"/>
</dbReference>
<reference evidence="2 3" key="1">
    <citation type="submission" date="2018-03" db="EMBL/GenBank/DDBJ databases">
        <title>Draft genome of Deinococcus sp. OD32.</title>
        <authorList>
            <person name="Wang X.-P."/>
            <person name="Du Z.-J."/>
        </authorList>
    </citation>
    <scope>NUCLEOTIDE SEQUENCE [LARGE SCALE GENOMIC DNA]</scope>
    <source>
        <strain evidence="2 3">OD32</strain>
    </source>
</reference>
<dbReference type="Proteomes" id="UP000240317">
    <property type="component" value="Unassembled WGS sequence"/>
</dbReference>
<sequence>MSFSLTQNLVRRSVTASGKTTGTLVQSPKTVQPGDVLSGRVTLRHVLGRPLRGVLANAPEPRGTTDSTRAPVQASVGGKTLSAASPTSTTNVNWTVQTLAPDETRKPGFRVKVN</sequence>
<comment type="caution">
    <text evidence="2">The sequence shown here is derived from an EMBL/GenBank/DDBJ whole genome shotgun (WGS) entry which is preliminary data.</text>
</comment>
<protein>
    <recommendedName>
        <fullName evidence="4">DUF11 domain-containing protein</fullName>
    </recommendedName>
</protein>
<dbReference type="EMBL" id="PYSV01000004">
    <property type="protein sequence ID" value="PTA68799.1"/>
    <property type="molecule type" value="Genomic_DNA"/>
</dbReference>
<keyword evidence="3" id="KW-1185">Reference proteome</keyword>
<dbReference type="OrthoDB" id="69975at2"/>
<evidence type="ECO:0000313" key="3">
    <source>
        <dbReference type="Proteomes" id="UP000240317"/>
    </source>
</evidence>
<feature type="region of interest" description="Disordered" evidence="1">
    <location>
        <begin position="53"/>
        <end position="89"/>
    </location>
</feature>
<gene>
    <name evidence="2" type="ORF">C8263_06060</name>
</gene>
<dbReference type="AlphaFoldDB" id="A0A2T3WA67"/>
<proteinExistence type="predicted"/>
<accession>A0A2T3WA67</accession>
<organism evidence="2 3">
    <name type="scientific">Deinococcus arcticus</name>
    <dbReference type="NCBI Taxonomy" id="2136176"/>
    <lineage>
        <taxon>Bacteria</taxon>
        <taxon>Thermotogati</taxon>
        <taxon>Deinococcota</taxon>
        <taxon>Deinococci</taxon>
        <taxon>Deinococcales</taxon>
        <taxon>Deinococcaceae</taxon>
        <taxon>Deinococcus</taxon>
    </lineage>
</organism>
<evidence type="ECO:0000256" key="1">
    <source>
        <dbReference type="SAM" id="MobiDB-lite"/>
    </source>
</evidence>
<evidence type="ECO:0000313" key="2">
    <source>
        <dbReference type="EMBL" id="PTA68799.1"/>
    </source>
</evidence>